<dbReference type="InterPro" id="IPR048737">
    <property type="entry name" value="CetZ_C"/>
</dbReference>
<dbReference type="GO" id="GO:0051301">
    <property type="term" value="P:cell division"/>
    <property type="evidence" value="ECO:0007669"/>
    <property type="project" value="UniProtKB-KW"/>
</dbReference>
<gene>
    <name evidence="6" type="primary">cetZ</name>
    <name evidence="9" type="ORF">B2G88_14910</name>
</gene>
<dbReference type="InterPro" id="IPR045061">
    <property type="entry name" value="FtsZ/CetZ"/>
</dbReference>
<dbReference type="GO" id="GO:0003924">
    <property type="term" value="F:GTPase activity"/>
    <property type="evidence" value="ECO:0007669"/>
    <property type="project" value="InterPro"/>
</dbReference>
<comment type="caution">
    <text evidence="9">The sequence shown here is derived from an EMBL/GenBank/DDBJ whole genome shotgun (WGS) entry which is preliminary data.</text>
</comment>
<sequence length="432" mass="45208">MQLEVIGVGGGGCRLAAAIRAWETDMVQSFVLDTFAFDTDSNTLATLPATIPEENRYRYGDGVDHGLNGNLQRGLEVGTEHVDELERQLDTGNPSLADAFVVAIGLGGATGGGTAPALVSSLKRLYDKPVYVLATLPAASELEEGDDSLVVEDVVEESTAGNESTASTESEQGDEDAGTGDSDAGDEALILAESRPLADENALQTLEGLEGLADAIICFDNEAWLKTGESLADGRTRLNEVFATRVGEFFAATGDTGDARTQQTRTTPDAETVIDANDIARILGSRSSIVSLGYGTQQVDAAGEGSILGLGIGPELGPQLFAEETTVETAAAYSAVETVIQKALYGKHTLECEPADAERALVIVGGPPAWLNRQAITDGRRTVESATESDEILGGDAPRPAGDSVFALVAFAGGDLRKRLEERNVTPRSTES</sequence>
<dbReference type="InterPro" id="IPR036525">
    <property type="entry name" value="Tubulin/FtsZ_GTPase_sf"/>
</dbReference>
<dbReference type="PANTHER" id="PTHR30314:SF10">
    <property type="entry name" value="TUBULIN-LIKE PROTEIN CETZ"/>
    <property type="match status" value="1"/>
</dbReference>
<accession>A0A202E652</accession>
<feature type="binding site" evidence="6">
    <location>
        <position position="239"/>
    </location>
    <ligand>
        <name>GTP</name>
        <dbReference type="ChEBI" id="CHEBI:37565"/>
    </ligand>
</feature>
<dbReference type="InterPro" id="IPR037103">
    <property type="entry name" value="Tubulin/FtsZ-like_C"/>
</dbReference>
<evidence type="ECO:0000256" key="2">
    <source>
        <dbReference type="ARBA" id="ARBA00022490"/>
    </source>
</evidence>
<feature type="binding site" evidence="6">
    <location>
        <begin position="109"/>
        <end position="111"/>
    </location>
    <ligand>
        <name>GTP</name>
        <dbReference type="ChEBI" id="CHEBI:37565"/>
    </ligand>
</feature>
<evidence type="ECO:0000256" key="6">
    <source>
        <dbReference type="HAMAP-Rule" id="MF_01946"/>
    </source>
</evidence>
<evidence type="ECO:0000256" key="4">
    <source>
        <dbReference type="ARBA" id="ARBA00022960"/>
    </source>
</evidence>
<protein>
    <recommendedName>
        <fullName evidence="6">Tubulin-like protein CetZ</fullName>
    </recommendedName>
</protein>
<evidence type="ECO:0000259" key="8">
    <source>
        <dbReference type="SMART" id="SM00864"/>
    </source>
</evidence>
<dbReference type="InterPro" id="IPR003008">
    <property type="entry name" value="Tubulin_FtsZ_GTPase"/>
</dbReference>
<keyword evidence="4 6" id="KW-0133">Cell shape</keyword>
<dbReference type="Pfam" id="PF21011">
    <property type="entry name" value="CetZ_C"/>
    <property type="match status" value="1"/>
</dbReference>
<dbReference type="AlphaFoldDB" id="A0A202E652"/>
<feature type="binding site" evidence="6">
    <location>
        <position position="221"/>
    </location>
    <ligand>
        <name>GTP</name>
        <dbReference type="ChEBI" id="CHEBI:37565"/>
    </ligand>
</feature>
<comment type="caution">
    <text evidence="6">Lacks conserved residue(s) required for the propagation of feature annotation.</text>
</comment>
<dbReference type="Proteomes" id="UP000196084">
    <property type="component" value="Unassembled WGS sequence"/>
</dbReference>
<keyword evidence="9" id="KW-0131">Cell cycle</keyword>
<keyword evidence="3 6" id="KW-0547">Nucleotide-binding</keyword>
<dbReference type="Gene3D" id="3.40.50.1440">
    <property type="entry name" value="Tubulin/FtsZ, GTPase domain"/>
    <property type="match status" value="1"/>
</dbReference>
<dbReference type="InterPro" id="IPR032907">
    <property type="entry name" value="CetZ"/>
</dbReference>
<evidence type="ECO:0000256" key="5">
    <source>
        <dbReference type="ARBA" id="ARBA00023134"/>
    </source>
</evidence>
<name>A0A202E652_9EURY</name>
<dbReference type="RefSeq" id="WP_054863023.1">
    <property type="nucleotide sequence ID" value="NZ_MWPH01000003.1"/>
</dbReference>
<feature type="domain" description="Tubulin/FtsZ GTPase" evidence="8">
    <location>
        <begin position="2"/>
        <end position="257"/>
    </location>
</feature>
<feature type="compositionally biased region" description="Polar residues" evidence="7">
    <location>
        <begin position="159"/>
        <end position="170"/>
    </location>
</feature>
<feature type="region of interest" description="Disordered" evidence="7">
    <location>
        <begin position="156"/>
        <end position="184"/>
    </location>
</feature>
<feature type="compositionally biased region" description="Acidic residues" evidence="7">
    <location>
        <begin position="171"/>
        <end position="184"/>
    </location>
</feature>
<keyword evidence="2 6" id="KW-0963">Cytoplasm</keyword>
<evidence type="ECO:0000256" key="7">
    <source>
        <dbReference type="SAM" id="MobiDB-lite"/>
    </source>
</evidence>
<keyword evidence="10" id="KW-1185">Reference proteome</keyword>
<dbReference type="SMART" id="SM00864">
    <property type="entry name" value="Tubulin"/>
    <property type="match status" value="1"/>
</dbReference>
<dbReference type="GO" id="GO:0032153">
    <property type="term" value="C:cell division site"/>
    <property type="evidence" value="ECO:0007669"/>
    <property type="project" value="TreeGrafter"/>
</dbReference>
<dbReference type="Gene3D" id="3.30.1330.20">
    <property type="entry name" value="Tubulin/FtsZ, C-terminal domain"/>
    <property type="match status" value="1"/>
</dbReference>
<evidence type="ECO:0000256" key="1">
    <source>
        <dbReference type="ARBA" id="ARBA00006877"/>
    </source>
</evidence>
<dbReference type="PANTHER" id="PTHR30314">
    <property type="entry name" value="CELL DIVISION PROTEIN FTSZ-RELATED"/>
    <property type="match status" value="1"/>
</dbReference>
<keyword evidence="5 6" id="KW-0342">GTP-binding</keyword>
<comment type="function">
    <text evidence="6">Involved in cell shape control.</text>
</comment>
<feature type="binding site" evidence="6">
    <location>
        <position position="141"/>
    </location>
    <ligand>
        <name>GTP</name>
        <dbReference type="ChEBI" id="CHEBI:37565"/>
    </ligand>
</feature>
<comment type="subcellular location">
    <subcellularLocation>
        <location evidence="6">Cytoplasm</location>
    </subcellularLocation>
</comment>
<dbReference type="EMBL" id="MWPH01000003">
    <property type="protein sequence ID" value="OVE83715.1"/>
    <property type="molecule type" value="Genomic_DNA"/>
</dbReference>
<evidence type="ECO:0000313" key="10">
    <source>
        <dbReference type="Proteomes" id="UP000196084"/>
    </source>
</evidence>
<comment type="similarity">
    <text evidence="1 6">Belongs to the CetZ family.</text>
</comment>
<dbReference type="SUPFAM" id="SSF52490">
    <property type="entry name" value="Tubulin nucleotide-binding domain-like"/>
    <property type="match status" value="1"/>
</dbReference>
<proteinExistence type="inferred from homology"/>
<dbReference type="OrthoDB" id="269955at2157"/>
<dbReference type="HAMAP" id="MF_01946">
    <property type="entry name" value="CetZ"/>
    <property type="match status" value="1"/>
</dbReference>
<reference evidence="9 10" key="1">
    <citation type="submission" date="2017-02" db="EMBL/GenBank/DDBJ databases">
        <title>Natronthermophilus aegyptiacus gen. nov.,sp. nov., an aerobic, extremely halophilic alkalithermophilic archaeon isolated from the athalassohaline Wadi An Natrun, Egypt.</title>
        <authorList>
            <person name="Zhao B."/>
        </authorList>
    </citation>
    <scope>NUCLEOTIDE SEQUENCE [LARGE SCALE GENOMIC DNA]</scope>
    <source>
        <strain evidence="9 10">CGMCC 1.3597</strain>
    </source>
</reference>
<organism evidence="9 10">
    <name type="scientific">Natronolimnobius baerhuensis</name>
    <dbReference type="NCBI Taxonomy" id="253108"/>
    <lineage>
        <taxon>Archaea</taxon>
        <taxon>Methanobacteriati</taxon>
        <taxon>Methanobacteriota</taxon>
        <taxon>Stenosarchaea group</taxon>
        <taxon>Halobacteria</taxon>
        <taxon>Halobacteriales</taxon>
        <taxon>Natrialbaceae</taxon>
        <taxon>Natronolimnobius</taxon>
    </lineage>
</organism>
<dbReference type="GO" id="GO:0005737">
    <property type="term" value="C:cytoplasm"/>
    <property type="evidence" value="ECO:0007669"/>
    <property type="project" value="UniProtKB-SubCell"/>
</dbReference>
<dbReference type="GO" id="GO:0008360">
    <property type="term" value="P:regulation of cell shape"/>
    <property type="evidence" value="ECO:0007669"/>
    <property type="project" value="UniProtKB-UniRule"/>
</dbReference>
<dbReference type="Pfam" id="PF00091">
    <property type="entry name" value="Tubulin"/>
    <property type="match status" value="1"/>
</dbReference>
<keyword evidence="9" id="KW-0132">Cell division</keyword>
<evidence type="ECO:0000256" key="3">
    <source>
        <dbReference type="ARBA" id="ARBA00022741"/>
    </source>
</evidence>
<evidence type="ECO:0000313" key="9">
    <source>
        <dbReference type="EMBL" id="OVE83715.1"/>
    </source>
</evidence>
<dbReference type="GO" id="GO:0005525">
    <property type="term" value="F:GTP binding"/>
    <property type="evidence" value="ECO:0007669"/>
    <property type="project" value="UniProtKB-UniRule"/>
</dbReference>